<protein>
    <submittedName>
        <fullName evidence="1">Uncharacterized protein</fullName>
    </submittedName>
</protein>
<evidence type="ECO:0000313" key="1">
    <source>
        <dbReference type="EMBL" id="KAF2830187.1"/>
    </source>
</evidence>
<gene>
    <name evidence="1" type="ORF">CC86DRAFT_181716</name>
</gene>
<accession>A0A6A7ABY4</accession>
<reference evidence="1" key="1">
    <citation type="journal article" date="2020" name="Stud. Mycol.">
        <title>101 Dothideomycetes genomes: a test case for predicting lifestyles and emergence of pathogens.</title>
        <authorList>
            <person name="Haridas S."/>
            <person name="Albert R."/>
            <person name="Binder M."/>
            <person name="Bloem J."/>
            <person name="Labutti K."/>
            <person name="Salamov A."/>
            <person name="Andreopoulos B."/>
            <person name="Baker S."/>
            <person name="Barry K."/>
            <person name="Bills G."/>
            <person name="Bluhm B."/>
            <person name="Cannon C."/>
            <person name="Castanera R."/>
            <person name="Culley D."/>
            <person name="Daum C."/>
            <person name="Ezra D."/>
            <person name="Gonzalez J."/>
            <person name="Henrissat B."/>
            <person name="Kuo A."/>
            <person name="Liang C."/>
            <person name="Lipzen A."/>
            <person name="Lutzoni F."/>
            <person name="Magnuson J."/>
            <person name="Mondo S."/>
            <person name="Nolan M."/>
            <person name="Ohm R."/>
            <person name="Pangilinan J."/>
            <person name="Park H.-J."/>
            <person name="Ramirez L."/>
            <person name="Alfaro M."/>
            <person name="Sun H."/>
            <person name="Tritt A."/>
            <person name="Yoshinaga Y."/>
            <person name="Zwiers L.-H."/>
            <person name="Turgeon B."/>
            <person name="Goodwin S."/>
            <person name="Spatafora J."/>
            <person name="Crous P."/>
            <person name="Grigoriev I."/>
        </authorList>
    </citation>
    <scope>NUCLEOTIDE SEQUENCE</scope>
    <source>
        <strain evidence="1">CBS 113818</strain>
    </source>
</reference>
<keyword evidence="2" id="KW-1185">Reference proteome</keyword>
<organism evidence="1 2">
    <name type="scientific">Ophiobolus disseminans</name>
    <dbReference type="NCBI Taxonomy" id="1469910"/>
    <lineage>
        <taxon>Eukaryota</taxon>
        <taxon>Fungi</taxon>
        <taxon>Dikarya</taxon>
        <taxon>Ascomycota</taxon>
        <taxon>Pezizomycotina</taxon>
        <taxon>Dothideomycetes</taxon>
        <taxon>Pleosporomycetidae</taxon>
        <taxon>Pleosporales</taxon>
        <taxon>Pleosporineae</taxon>
        <taxon>Phaeosphaeriaceae</taxon>
        <taxon>Ophiobolus</taxon>
    </lineage>
</organism>
<sequence length="73" mass="8011">MPALSQAMPTCPFPSFLSLSAGQRVHMCSLASILPVSPAPSRFNPQASFRPTCRHLPAHLTIKRNRLAARQSR</sequence>
<proteinExistence type="predicted"/>
<dbReference type="EMBL" id="MU006220">
    <property type="protein sequence ID" value="KAF2830187.1"/>
    <property type="molecule type" value="Genomic_DNA"/>
</dbReference>
<dbReference type="AlphaFoldDB" id="A0A6A7ABY4"/>
<name>A0A6A7ABY4_9PLEO</name>
<dbReference type="Proteomes" id="UP000799424">
    <property type="component" value="Unassembled WGS sequence"/>
</dbReference>
<evidence type="ECO:0000313" key="2">
    <source>
        <dbReference type="Proteomes" id="UP000799424"/>
    </source>
</evidence>